<organism evidence="2 3">
    <name type="scientific">Granulibacter bethesdensis (strain ATCC BAA-1260 / CGDNIH1)</name>
    <dbReference type="NCBI Taxonomy" id="391165"/>
    <lineage>
        <taxon>Bacteria</taxon>
        <taxon>Pseudomonadati</taxon>
        <taxon>Pseudomonadota</taxon>
        <taxon>Alphaproteobacteria</taxon>
        <taxon>Acetobacterales</taxon>
        <taxon>Acetobacteraceae</taxon>
        <taxon>Granulibacter</taxon>
    </lineage>
</organism>
<keyword evidence="1" id="KW-0472">Membrane</keyword>
<sequence length="62" mass="7478">MKKYQIIEVLYKKYLLKKGITTIEKLDYFLFAIFLMIVFCTLYFSTISNFFTTHQNMVLYSA</sequence>
<dbReference type="STRING" id="391165.GbCGDNIH1_0180"/>
<keyword evidence="1" id="KW-0812">Transmembrane</keyword>
<reference evidence="2 3" key="1">
    <citation type="journal article" date="2007" name="J. Bacteriol.">
        <title>Genome sequence analysis of the emerging human pathogenic acetic acid bacterium Granulibacter bethesdensis.</title>
        <authorList>
            <person name="Greenberg D.E."/>
            <person name="Porcella S.F."/>
            <person name="Zelazny A.M."/>
            <person name="Virtaneva K."/>
            <person name="Sturdevant D.E."/>
            <person name="Kupko J.J.III."/>
            <person name="Barbian K.D."/>
            <person name="Babar A."/>
            <person name="Dorward D.W."/>
            <person name="Holland S.M."/>
        </authorList>
    </citation>
    <scope>NUCLEOTIDE SEQUENCE [LARGE SCALE GENOMIC DNA]</scope>
    <source>
        <strain evidence="3">ATCC BAA-1260 / CGDNIH1</strain>
    </source>
</reference>
<keyword evidence="3" id="KW-1185">Reference proteome</keyword>
<keyword evidence="1" id="KW-1133">Transmembrane helix</keyword>
<dbReference type="KEGG" id="gbe:GbCGDNIH1_0180"/>
<dbReference type="AlphaFoldDB" id="Q0BVS4"/>
<dbReference type="HOGENOM" id="CLU_2897860_0_0_5"/>
<name>Q0BVS4_GRABC</name>
<feature type="transmembrane region" description="Helical" evidence="1">
    <location>
        <begin position="28"/>
        <end position="51"/>
    </location>
</feature>
<gene>
    <name evidence="2" type="ordered locus">GbCGDNIH1_0180</name>
</gene>
<evidence type="ECO:0000313" key="3">
    <source>
        <dbReference type="Proteomes" id="UP000001963"/>
    </source>
</evidence>
<dbReference type="EMBL" id="CP000394">
    <property type="protein sequence ID" value="ABI61078.1"/>
    <property type="molecule type" value="Genomic_DNA"/>
</dbReference>
<protein>
    <submittedName>
        <fullName evidence="2">Uncharacterized protein</fullName>
    </submittedName>
</protein>
<proteinExistence type="predicted"/>
<evidence type="ECO:0000313" key="2">
    <source>
        <dbReference type="EMBL" id="ABI61078.1"/>
    </source>
</evidence>
<accession>Q0BVS4</accession>
<dbReference type="Proteomes" id="UP000001963">
    <property type="component" value="Chromosome"/>
</dbReference>
<evidence type="ECO:0000256" key="1">
    <source>
        <dbReference type="SAM" id="Phobius"/>
    </source>
</evidence>